<evidence type="ECO:0000256" key="3">
    <source>
        <dbReference type="ARBA" id="ARBA00005790"/>
    </source>
</evidence>
<evidence type="ECO:0000313" key="16">
    <source>
        <dbReference type="Proteomes" id="UP000198346"/>
    </source>
</evidence>
<dbReference type="InterPro" id="IPR017665">
    <property type="entry name" value="Guanylate_kinase"/>
</dbReference>
<comment type="catalytic activity">
    <reaction evidence="12 13">
        <text>GMP + ATP = GDP + ADP</text>
        <dbReference type="Rhea" id="RHEA:20780"/>
        <dbReference type="ChEBI" id="CHEBI:30616"/>
        <dbReference type="ChEBI" id="CHEBI:58115"/>
        <dbReference type="ChEBI" id="CHEBI:58189"/>
        <dbReference type="ChEBI" id="CHEBI:456216"/>
        <dbReference type="EC" id="2.7.4.8"/>
    </reaction>
</comment>
<evidence type="ECO:0000256" key="8">
    <source>
        <dbReference type="ARBA" id="ARBA00022741"/>
    </source>
</evidence>
<dbReference type="NCBIfam" id="TIGR03263">
    <property type="entry name" value="guanyl_kin"/>
    <property type="match status" value="1"/>
</dbReference>
<dbReference type="GO" id="GO:0004385">
    <property type="term" value="F:GMP kinase activity"/>
    <property type="evidence" value="ECO:0007669"/>
    <property type="project" value="UniProtKB-UniRule"/>
</dbReference>
<dbReference type="Gene3D" id="3.40.50.300">
    <property type="entry name" value="P-loop containing nucleotide triphosphate hydrolases"/>
    <property type="match status" value="2"/>
</dbReference>
<name>A0A239PYN8_9PROT</name>
<evidence type="ECO:0000256" key="13">
    <source>
        <dbReference type="HAMAP-Rule" id="MF_00328"/>
    </source>
</evidence>
<dbReference type="PANTHER" id="PTHR23117:SF13">
    <property type="entry name" value="GUANYLATE KINASE"/>
    <property type="match status" value="1"/>
</dbReference>
<dbReference type="CDD" id="cd00071">
    <property type="entry name" value="GMPK"/>
    <property type="match status" value="1"/>
</dbReference>
<dbReference type="InterPro" id="IPR027417">
    <property type="entry name" value="P-loop_NTPase"/>
</dbReference>
<accession>A0A239PYN8</accession>
<feature type="binding site" evidence="13">
    <location>
        <begin position="19"/>
        <end position="26"/>
    </location>
    <ligand>
        <name>ATP</name>
        <dbReference type="ChEBI" id="CHEBI:30616"/>
    </ligand>
</feature>
<dbReference type="OrthoDB" id="9808150at2"/>
<evidence type="ECO:0000259" key="14">
    <source>
        <dbReference type="PROSITE" id="PS50052"/>
    </source>
</evidence>
<evidence type="ECO:0000256" key="4">
    <source>
        <dbReference type="ARBA" id="ARBA00012961"/>
    </source>
</evidence>
<dbReference type="GO" id="GO:0005829">
    <property type="term" value="C:cytosol"/>
    <property type="evidence" value="ECO:0007669"/>
    <property type="project" value="TreeGrafter"/>
</dbReference>
<dbReference type="PANTHER" id="PTHR23117">
    <property type="entry name" value="GUANYLATE KINASE-RELATED"/>
    <property type="match status" value="1"/>
</dbReference>
<keyword evidence="16" id="KW-1185">Reference proteome</keyword>
<dbReference type="FunFam" id="3.30.63.10:FF:000005">
    <property type="entry name" value="Guanylate kinase"/>
    <property type="match status" value="1"/>
</dbReference>
<reference evidence="15 16" key="1">
    <citation type="submission" date="2017-07" db="EMBL/GenBank/DDBJ databases">
        <authorList>
            <person name="Sun Z.S."/>
            <person name="Albrecht U."/>
            <person name="Echele G."/>
            <person name="Lee C.C."/>
        </authorList>
    </citation>
    <scope>NUCLEOTIDE SEQUENCE [LARGE SCALE GENOMIC DNA]</scope>
    <source>
        <strain evidence="15 16">CGMCC 1.12710</strain>
    </source>
</reference>
<organism evidence="15 16">
    <name type="scientific">Amphiplicatus metriothermophilus</name>
    <dbReference type="NCBI Taxonomy" id="1519374"/>
    <lineage>
        <taxon>Bacteria</taxon>
        <taxon>Pseudomonadati</taxon>
        <taxon>Pseudomonadota</taxon>
        <taxon>Alphaproteobacteria</taxon>
        <taxon>Parvularculales</taxon>
        <taxon>Parvularculaceae</taxon>
        <taxon>Amphiplicatus</taxon>
    </lineage>
</organism>
<dbReference type="InterPro" id="IPR008145">
    <property type="entry name" value="GK/Ca_channel_bsu"/>
</dbReference>
<evidence type="ECO:0000256" key="7">
    <source>
        <dbReference type="ARBA" id="ARBA00022679"/>
    </source>
</evidence>
<dbReference type="RefSeq" id="WP_089412982.1">
    <property type="nucleotide sequence ID" value="NZ_FZQA01000007.1"/>
</dbReference>
<evidence type="ECO:0000256" key="9">
    <source>
        <dbReference type="ARBA" id="ARBA00022777"/>
    </source>
</evidence>
<evidence type="ECO:0000256" key="12">
    <source>
        <dbReference type="ARBA" id="ARBA00048594"/>
    </source>
</evidence>
<dbReference type="PROSITE" id="PS50052">
    <property type="entry name" value="GUANYLATE_KINASE_2"/>
    <property type="match status" value="1"/>
</dbReference>
<comment type="subcellular location">
    <subcellularLocation>
        <location evidence="2 13">Cytoplasm</location>
    </subcellularLocation>
</comment>
<keyword evidence="9 13" id="KW-0418">Kinase</keyword>
<evidence type="ECO:0000256" key="2">
    <source>
        <dbReference type="ARBA" id="ARBA00004496"/>
    </source>
</evidence>
<dbReference type="GO" id="GO:0005524">
    <property type="term" value="F:ATP binding"/>
    <property type="evidence" value="ECO:0007669"/>
    <property type="project" value="UniProtKB-UniRule"/>
</dbReference>
<evidence type="ECO:0000256" key="6">
    <source>
        <dbReference type="ARBA" id="ARBA00022490"/>
    </source>
</evidence>
<dbReference type="Pfam" id="PF00625">
    <property type="entry name" value="Guanylate_kin"/>
    <property type="match status" value="1"/>
</dbReference>
<dbReference type="HAMAP" id="MF_00328">
    <property type="entry name" value="Guanylate_kinase"/>
    <property type="match status" value="1"/>
</dbReference>
<keyword evidence="10 13" id="KW-0067">ATP-binding</keyword>
<evidence type="ECO:0000256" key="10">
    <source>
        <dbReference type="ARBA" id="ARBA00022840"/>
    </source>
</evidence>
<dbReference type="PROSITE" id="PS00856">
    <property type="entry name" value="GUANYLATE_KINASE_1"/>
    <property type="match status" value="1"/>
</dbReference>
<feature type="domain" description="Guanylate kinase-like" evidence="14">
    <location>
        <begin position="12"/>
        <end position="191"/>
    </location>
</feature>
<evidence type="ECO:0000256" key="5">
    <source>
        <dbReference type="ARBA" id="ARBA00016296"/>
    </source>
</evidence>
<dbReference type="EC" id="2.7.4.8" evidence="4 13"/>
<comment type="function">
    <text evidence="1 13">Essential for recycling GMP and indirectly, cGMP.</text>
</comment>
<keyword evidence="7 13" id="KW-0808">Transferase</keyword>
<dbReference type="InterPro" id="IPR020590">
    <property type="entry name" value="Guanylate_kinase_CS"/>
</dbReference>
<evidence type="ECO:0000256" key="11">
    <source>
        <dbReference type="ARBA" id="ARBA00030128"/>
    </source>
</evidence>
<comment type="similarity">
    <text evidence="3 13">Belongs to the guanylate kinase family.</text>
</comment>
<dbReference type="SMART" id="SM00072">
    <property type="entry name" value="GuKc"/>
    <property type="match status" value="1"/>
</dbReference>
<dbReference type="Proteomes" id="UP000198346">
    <property type="component" value="Unassembled WGS sequence"/>
</dbReference>
<dbReference type="SUPFAM" id="SSF52540">
    <property type="entry name" value="P-loop containing nucleoside triphosphate hydrolases"/>
    <property type="match status" value="1"/>
</dbReference>
<dbReference type="Gene3D" id="3.30.63.10">
    <property type="entry name" value="Guanylate Kinase phosphate binding domain"/>
    <property type="match status" value="1"/>
</dbReference>
<evidence type="ECO:0000313" key="15">
    <source>
        <dbReference type="EMBL" id="SNT75096.1"/>
    </source>
</evidence>
<gene>
    <name evidence="13" type="primary">gmk</name>
    <name evidence="15" type="ORF">SAMN06297382_2538</name>
</gene>
<dbReference type="EMBL" id="FZQA01000007">
    <property type="protein sequence ID" value="SNT75096.1"/>
    <property type="molecule type" value="Genomic_DNA"/>
</dbReference>
<dbReference type="InterPro" id="IPR008144">
    <property type="entry name" value="Guanylate_kin-like_dom"/>
</dbReference>
<dbReference type="AlphaFoldDB" id="A0A239PYN8"/>
<sequence>MTGGELKVPRRGLMFILSSPSGAGKTTLASRLLATEKDLVLSVSATTRKARPGEVDGKDYTFLSEEEFFRMRDSGGFLEWAYVFGHYYGTPRASVFDKLAKGVDVLFDIDWQGAQQLDAVAGGDVVKVFILPPSRTELERRLRERKQDPEEVIRARMAKADAEISHWAEYDYVIVNYDLDQSEHMLRSILLAERLRRRRQIGLADIVKDMMRDA</sequence>
<proteinExistence type="inferred from homology"/>
<keyword evidence="6 13" id="KW-0963">Cytoplasm</keyword>
<keyword evidence="8 13" id="KW-0547">Nucleotide-binding</keyword>
<protein>
    <recommendedName>
        <fullName evidence="5 13">Guanylate kinase</fullName>
        <ecNumber evidence="4 13">2.7.4.8</ecNumber>
    </recommendedName>
    <alternativeName>
        <fullName evidence="11 13">GMP kinase</fullName>
    </alternativeName>
</protein>
<evidence type="ECO:0000256" key="1">
    <source>
        <dbReference type="ARBA" id="ARBA00003531"/>
    </source>
</evidence>